<evidence type="ECO:0000313" key="3">
    <source>
        <dbReference type="EMBL" id="KAJ2922031.1"/>
    </source>
</evidence>
<dbReference type="EMBL" id="JANBPK010001521">
    <property type="protein sequence ID" value="KAJ2922031.1"/>
    <property type="molecule type" value="Genomic_DNA"/>
</dbReference>
<proteinExistence type="predicted"/>
<evidence type="ECO:0000259" key="2">
    <source>
        <dbReference type="Pfam" id="PF17667"/>
    </source>
</evidence>
<dbReference type="InterPro" id="IPR011009">
    <property type="entry name" value="Kinase-like_dom_sf"/>
</dbReference>
<feature type="domain" description="Fungal-type protein kinase" evidence="2">
    <location>
        <begin position="472"/>
        <end position="617"/>
    </location>
</feature>
<dbReference type="Pfam" id="PF17667">
    <property type="entry name" value="Pkinase_fungal"/>
    <property type="match status" value="2"/>
</dbReference>
<feature type="domain" description="Fungal-type protein kinase" evidence="2">
    <location>
        <begin position="262"/>
        <end position="456"/>
    </location>
</feature>
<dbReference type="Proteomes" id="UP001140091">
    <property type="component" value="Unassembled WGS sequence"/>
</dbReference>
<evidence type="ECO:0000256" key="1">
    <source>
        <dbReference type="SAM" id="MobiDB-lite"/>
    </source>
</evidence>
<evidence type="ECO:0000313" key="4">
    <source>
        <dbReference type="Proteomes" id="UP001140091"/>
    </source>
</evidence>
<comment type="caution">
    <text evidence="3">The sequence shown here is derived from an EMBL/GenBank/DDBJ whole genome shotgun (WGS) entry which is preliminary data.</text>
</comment>
<keyword evidence="4" id="KW-1185">Reference proteome</keyword>
<feature type="compositionally biased region" description="Basic and acidic residues" evidence="1">
    <location>
        <begin position="109"/>
        <end position="120"/>
    </location>
</feature>
<dbReference type="SUPFAM" id="SSF56112">
    <property type="entry name" value="Protein kinase-like (PK-like)"/>
    <property type="match status" value="1"/>
</dbReference>
<feature type="region of interest" description="Disordered" evidence="1">
    <location>
        <begin position="96"/>
        <end position="120"/>
    </location>
</feature>
<dbReference type="PANTHER" id="PTHR38248:SF2">
    <property type="entry name" value="FUNK1 11"/>
    <property type="match status" value="1"/>
</dbReference>
<organism evidence="3 4">
    <name type="scientific">Candolleomyces eurysporus</name>
    <dbReference type="NCBI Taxonomy" id="2828524"/>
    <lineage>
        <taxon>Eukaryota</taxon>
        <taxon>Fungi</taxon>
        <taxon>Dikarya</taxon>
        <taxon>Basidiomycota</taxon>
        <taxon>Agaricomycotina</taxon>
        <taxon>Agaricomycetes</taxon>
        <taxon>Agaricomycetidae</taxon>
        <taxon>Agaricales</taxon>
        <taxon>Agaricineae</taxon>
        <taxon>Psathyrellaceae</taxon>
        <taxon>Candolleomyces</taxon>
    </lineage>
</organism>
<dbReference type="InterPro" id="IPR040976">
    <property type="entry name" value="Pkinase_fungal"/>
</dbReference>
<gene>
    <name evidence="3" type="ORF">H1R20_g15061</name>
</gene>
<reference evidence="3" key="1">
    <citation type="submission" date="2022-06" db="EMBL/GenBank/DDBJ databases">
        <title>Genome Sequence of Candolleomyces eurysporus.</title>
        <authorList>
            <person name="Buettner E."/>
        </authorList>
    </citation>
    <scope>NUCLEOTIDE SEQUENCE</scope>
    <source>
        <strain evidence="3">VTCC 930004</strain>
    </source>
</reference>
<sequence>MPPPTNDDTSVDDPCRPQAPAPTFLPDPSQASISPNPFGAEVATPPKAYRARHPAVTPSRPRDEAWLKDELPRPLAMQIEAADKITLERNTGSFATKQVKATPLAPKFSKKDQPDPKRDDQKEMIEIELTSVIDLGNNGVSWAKSLYIDLVDTADIDEFLARMEVYNTKAHRWVTLPRSAKKLDENKLYKPYVNIINLILRWFVLKGCKEGGVLREAIDTHVKNLAHQEEYATIRWSRPDVSVRAEGPYFQVPESKGKISIQVGFSNMSSFMEMKVENRKVPVKDQLLQVGVYVRQIFIQQPNRKFVRVLLLTEKGVRLFHFDRSGVLYTPFIDIHKDPHTFVRLVVGLNSLSEPVLGFDTSIKWTIEEGRKVDGTLTTWSADNSSVTYQLCDVDPVVAFRDICGQATQCWSVSDPETGVRYLVKDCWKAVDRISEHIHLKEALGLPGVVQMVSYEPNRGETKDFREADSVSQEDFLNRVSVRVILDSCGTSIENFKSARELLCAFRDAITGHMKLFGKDILHRDISMDTILLGRRADNLEPRQGYCGLLSGLHMAIKVYRDTKDVSIEWRTPGSRTYLSIGVLSGCPVSPKPTPIPSSTAPAQDHLDDLESFLYIYGHIIYKYNEDGVEFEVPRQISRWKYESAEDSVLLKKVFLNDTGVIFPEISLRWPQECIKVLHDFRAFISKQITLKKEISVEPLITRAERYKQLLARIATHYNTVLHLFNDAIESLEAKGPEENNSINTTVGSFMTILPDPDSPTPHPKVSEKQRLVPQRSLVAQAALKRAQAEYPEEVPEAKRSL</sequence>
<feature type="region of interest" description="Disordered" evidence="1">
    <location>
        <begin position="1"/>
        <end position="67"/>
    </location>
</feature>
<name>A0A9W8IRK9_9AGAR</name>
<protein>
    <recommendedName>
        <fullName evidence="2">Fungal-type protein kinase domain-containing protein</fullName>
    </recommendedName>
</protein>
<dbReference type="PANTHER" id="PTHR38248">
    <property type="entry name" value="FUNK1 6"/>
    <property type="match status" value="1"/>
</dbReference>
<dbReference type="AlphaFoldDB" id="A0A9W8IRK9"/>
<dbReference type="OrthoDB" id="2881271at2759"/>
<feature type="non-terminal residue" evidence="3">
    <location>
        <position position="1"/>
    </location>
</feature>
<accession>A0A9W8IRK9</accession>